<dbReference type="OrthoDB" id="551907at2759"/>
<sequence>MASDGLTMFHVKFHLKKYRIAMADPAQGESEKRTHVENVHLDDVKSDFQIKWAPDDWRLNEQLEIWRKLQLRIEEQEKKLKMMFGKQHSTCSGQLKSAL</sequence>
<dbReference type="Pfam" id="PF14379">
    <property type="entry name" value="Myb_CC_LHEQLE"/>
    <property type="match status" value="1"/>
</dbReference>
<accession>A0A2Z6P8K0</accession>
<evidence type="ECO:0000313" key="2">
    <source>
        <dbReference type="EMBL" id="GAU45760.1"/>
    </source>
</evidence>
<feature type="domain" description="MYB-CC type transcription factor LHEQLE-containing" evidence="1">
    <location>
        <begin position="58"/>
        <end position="89"/>
    </location>
</feature>
<organism evidence="2 3">
    <name type="scientific">Trifolium subterraneum</name>
    <name type="common">Subterranean clover</name>
    <dbReference type="NCBI Taxonomy" id="3900"/>
    <lineage>
        <taxon>Eukaryota</taxon>
        <taxon>Viridiplantae</taxon>
        <taxon>Streptophyta</taxon>
        <taxon>Embryophyta</taxon>
        <taxon>Tracheophyta</taxon>
        <taxon>Spermatophyta</taxon>
        <taxon>Magnoliopsida</taxon>
        <taxon>eudicotyledons</taxon>
        <taxon>Gunneridae</taxon>
        <taxon>Pentapetalae</taxon>
        <taxon>rosids</taxon>
        <taxon>fabids</taxon>
        <taxon>Fabales</taxon>
        <taxon>Fabaceae</taxon>
        <taxon>Papilionoideae</taxon>
        <taxon>50 kb inversion clade</taxon>
        <taxon>NPAAA clade</taxon>
        <taxon>Hologalegina</taxon>
        <taxon>IRL clade</taxon>
        <taxon>Trifolieae</taxon>
        <taxon>Trifolium</taxon>
    </lineage>
</organism>
<dbReference type="InterPro" id="IPR025756">
    <property type="entry name" value="Myb_CC_LHEQLE"/>
</dbReference>
<gene>
    <name evidence="2" type="ORF">TSUD_24240</name>
</gene>
<dbReference type="AlphaFoldDB" id="A0A2Z6P8K0"/>
<dbReference type="GO" id="GO:0003700">
    <property type="term" value="F:DNA-binding transcription factor activity"/>
    <property type="evidence" value="ECO:0007669"/>
    <property type="project" value="InterPro"/>
</dbReference>
<reference evidence="3" key="1">
    <citation type="journal article" date="2017" name="Front. Plant Sci.">
        <title>Climate Clever Clovers: New Paradigm to Reduce the Environmental Footprint of Ruminants by Breeding Low Methanogenic Forages Utilizing Haplotype Variation.</title>
        <authorList>
            <person name="Kaur P."/>
            <person name="Appels R."/>
            <person name="Bayer P.E."/>
            <person name="Keeble-Gagnere G."/>
            <person name="Wang J."/>
            <person name="Hirakawa H."/>
            <person name="Shirasawa K."/>
            <person name="Vercoe P."/>
            <person name="Stefanova K."/>
            <person name="Durmic Z."/>
            <person name="Nichols P."/>
            <person name="Revell C."/>
            <person name="Isobe S.N."/>
            <person name="Edwards D."/>
            <person name="Erskine W."/>
        </authorList>
    </citation>
    <scope>NUCLEOTIDE SEQUENCE [LARGE SCALE GENOMIC DNA]</scope>
    <source>
        <strain evidence="3">cv. Daliak</strain>
    </source>
</reference>
<dbReference type="InterPro" id="IPR046955">
    <property type="entry name" value="PHR1-like"/>
</dbReference>
<dbReference type="EMBL" id="DF974149">
    <property type="protein sequence ID" value="GAU45760.1"/>
    <property type="molecule type" value="Genomic_DNA"/>
</dbReference>
<evidence type="ECO:0000259" key="1">
    <source>
        <dbReference type="Pfam" id="PF14379"/>
    </source>
</evidence>
<keyword evidence="3" id="KW-1185">Reference proteome</keyword>
<name>A0A2Z6P8K0_TRISU</name>
<evidence type="ECO:0000313" key="3">
    <source>
        <dbReference type="Proteomes" id="UP000242715"/>
    </source>
</evidence>
<proteinExistence type="predicted"/>
<dbReference type="PANTHER" id="PTHR31499:SF80">
    <property type="entry name" value="HTH MYB-TYPE DOMAIN-CONTAINING PROTEIN"/>
    <property type="match status" value="1"/>
</dbReference>
<dbReference type="Proteomes" id="UP000242715">
    <property type="component" value="Unassembled WGS sequence"/>
</dbReference>
<dbReference type="PANTHER" id="PTHR31499">
    <property type="entry name" value="MYB FAMILY TRANSCRIPTION FACTOR PHL11"/>
    <property type="match status" value="1"/>
</dbReference>
<protein>
    <recommendedName>
        <fullName evidence="1">MYB-CC type transcription factor LHEQLE-containing domain-containing protein</fullName>
    </recommendedName>
</protein>